<keyword evidence="3" id="KW-1185">Reference proteome</keyword>
<organism evidence="2 3">
    <name type="scientific">Streptomyces kebangsaanensis</name>
    <dbReference type="NCBI Taxonomy" id="864058"/>
    <lineage>
        <taxon>Bacteria</taxon>
        <taxon>Bacillati</taxon>
        <taxon>Actinomycetota</taxon>
        <taxon>Actinomycetes</taxon>
        <taxon>Kitasatosporales</taxon>
        <taxon>Streptomycetaceae</taxon>
        <taxon>Streptomyces</taxon>
    </lineage>
</organism>
<gene>
    <name evidence="2" type="ORF">ACFYNZ_18945</name>
</gene>
<dbReference type="Gene3D" id="3.30.460.10">
    <property type="entry name" value="Beta Polymerase, domain 2"/>
    <property type="match status" value="1"/>
</dbReference>
<evidence type="ECO:0000313" key="3">
    <source>
        <dbReference type="Proteomes" id="UP001601197"/>
    </source>
</evidence>
<comment type="caution">
    <text evidence="2">The sequence shown here is derived from an EMBL/GenBank/DDBJ whole genome shotgun (WGS) entry which is preliminary data.</text>
</comment>
<dbReference type="EMBL" id="JBIAFJ010000016">
    <property type="protein sequence ID" value="MFE9171572.1"/>
    <property type="molecule type" value="Genomic_DNA"/>
</dbReference>
<dbReference type="InterPro" id="IPR002934">
    <property type="entry name" value="Polymerase_NTP_transf_dom"/>
</dbReference>
<feature type="domain" description="Polymerase nucleotidyl transferase" evidence="1">
    <location>
        <begin position="21"/>
        <end position="50"/>
    </location>
</feature>
<proteinExistence type="predicted"/>
<protein>
    <submittedName>
        <fullName evidence="2">Nucleotidyltransferase domain-containing protein</fullName>
    </submittedName>
</protein>
<accession>A0ABW6KWH4</accession>
<sequence length="68" mass="7222">MDQIREIAELVGDVLGHAAIGTCLHGSSVLGGLKPASDVDVLVVSRRRMGDRERQALLDGLRRAGARS</sequence>
<dbReference type="Proteomes" id="UP001601197">
    <property type="component" value="Unassembled WGS sequence"/>
</dbReference>
<evidence type="ECO:0000259" key="1">
    <source>
        <dbReference type="Pfam" id="PF01909"/>
    </source>
</evidence>
<dbReference type="SUPFAM" id="SSF81301">
    <property type="entry name" value="Nucleotidyltransferase"/>
    <property type="match status" value="1"/>
</dbReference>
<dbReference type="InterPro" id="IPR043519">
    <property type="entry name" value="NT_sf"/>
</dbReference>
<dbReference type="Pfam" id="PF01909">
    <property type="entry name" value="NTP_transf_2"/>
    <property type="match status" value="1"/>
</dbReference>
<evidence type="ECO:0000313" key="2">
    <source>
        <dbReference type="EMBL" id="MFE9171572.1"/>
    </source>
</evidence>
<dbReference type="RefSeq" id="WP_388348540.1">
    <property type="nucleotide sequence ID" value="NZ_JBIAFJ010000016.1"/>
</dbReference>
<reference evidence="2 3" key="1">
    <citation type="submission" date="2024-10" db="EMBL/GenBank/DDBJ databases">
        <title>The Natural Products Discovery Center: Release of the First 8490 Sequenced Strains for Exploring Actinobacteria Biosynthetic Diversity.</title>
        <authorList>
            <person name="Kalkreuter E."/>
            <person name="Kautsar S.A."/>
            <person name="Yang D."/>
            <person name="Bader C.D."/>
            <person name="Teijaro C.N."/>
            <person name="Fluegel L."/>
            <person name="Davis C.M."/>
            <person name="Simpson J.R."/>
            <person name="Lauterbach L."/>
            <person name="Steele A.D."/>
            <person name="Gui C."/>
            <person name="Meng S."/>
            <person name="Li G."/>
            <person name="Viehrig K."/>
            <person name="Ye F."/>
            <person name="Su P."/>
            <person name="Kiefer A.F."/>
            <person name="Nichols A."/>
            <person name="Cepeda A.J."/>
            <person name="Yan W."/>
            <person name="Fan B."/>
            <person name="Jiang Y."/>
            <person name="Adhikari A."/>
            <person name="Zheng C.-J."/>
            <person name="Schuster L."/>
            <person name="Cowan T.M."/>
            <person name="Smanski M.J."/>
            <person name="Chevrette M.G."/>
            <person name="De Carvalho L.P.S."/>
            <person name="Shen B."/>
        </authorList>
    </citation>
    <scope>NUCLEOTIDE SEQUENCE [LARGE SCALE GENOMIC DNA]</scope>
    <source>
        <strain evidence="2 3">NPDC007147</strain>
    </source>
</reference>
<name>A0ABW6KWH4_9ACTN</name>